<evidence type="ECO:0000313" key="1">
    <source>
        <dbReference type="EMBL" id="CAI6343020.1"/>
    </source>
</evidence>
<sequence>MGRRCRQLQVPVTTVTRTACARLCGGECRVVVTGDGGPTGDGQFVYRGRTGVSSVSVCHVVVPLSPPSSSLTIAFKLIRGDRLARPYTRVPDTLPNIPVCGTVRSSHHGSAVRSALRRYQRFIAGTVAPDICLIKIARRVVGSPCT</sequence>
<name>A0AAV0VHM9_9HEMI</name>
<comment type="caution">
    <text evidence="1">The sequence shown here is derived from an EMBL/GenBank/DDBJ whole genome shotgun (WGS) entry which is preliminary data.</text>
</comment>
<organism evidence="1 2">
    <name type="scientific">Macrosiphum euphorbiae</name>
    <name type="common">potato aphid</name>
    <dbReference type="NCBI Taxonomy" id="13131"/>
    <lineage>
        <taxon>Eukaryota</taxon>
        <taxon>Metazoa</taxon>
        <taxon>Ecdysozoa</taxon>
        <taxon>Arthropoda</taxon>
        <taxon>Hexapoda</taxon>
        <taxon>Insecta</taxon>
        <taxon>Pterygota</taxon>
        <taxon>Neoptera</taxon>
        <taxon>Paraneoptera</taxon>
        <taxon>Hemiptera</taxon>
        <taxon>Sternorrhyncha</taxon>
        <taxon>Aphidomorpha</taxon>
        <taxon>Aphidoidea</taxon>
        <taxon>Aphididae</taxon>
        <taxon>Macrosiphini</taxon>
        <taxon>Macrosiphum</taxon>
    </lineage>
</organism>
<accession>A0AAV0VHM9</accession>
<dbReference type="AlphaFoldDB" id="A0AAV0VHM9"/>
<reference evidence="1 2" key="1">
    <citation type="submission" date="2023-01" db="EMBL/GenBank/DDBJ databases">
        <authorList>
            <person name="Whitehead M."/>
        </authorList>
    </citation>
    <scope>NUCLEOTIDE SEQUENCE [LARGE SCALE GENOMIC DNA]</scope>
</reference>
<keyword evidence="2" id="KW-1185">Reference proteome</keyword>
<dbReference type="Proteomes" id="UP001160148">
    <property type="component" value="Unassembled WGS sequence"/>
</dbReference>
<protein>
    <submittedName>
        <fullName evidence="1">Uncharacterized protein</fullName>
    </submittedName>
</protein>
<proteinExistence type="predicted"/>
<evidence type="ECO:0000313" key="2">
    <source>
        <dbReference type="Proteomes" id="UP001160148"/>
    </source>
</evidence>
<gene>
    <name evidence="1" type="ORF">MEUPH1_LOCUS343</name>
</gene>
<dbReference type="EMBL" id="CARXXK010000001">
    <property type="protein sequence ID" value="CAI6343020.1"/>
    <property type="molecule type" value="Genomic_DNA"/>
</dbReference>